<organism evidence="1 2">
    <name type="scientific">Natrinema salaciae</name>
    <dbReference type="NCBI Taxonomy" id="1186196"/>
    <lineage>
        <taxon>Archaea</taxon>
        <taxon>Methanobacteriati</taxon>
        <taxon>Methanobacteriota</taxon>
        <taxon>Stenosarchaea group</taxon>
        <taxon>Halobacteria</taxon>
        <taxon>Halobacteriales</taxon>
        <taxon>Natrialbaceae</taxon>
        <taxon>Natrinema</taxon>
    </lineage>
</organism>
<dbReference type="EMBL" id="FOFD01000008">
    <property type="protein sequence ID" value="SER78220.1"/>
    <property type="molecule type" value="Genomic_DNA"/>
</dbReference>
<name>A0A1H9RZK3_9EURY</name>
<dbReference type="STRING" id="1186196.SAMN04489841_4523"/>
<dbReference type="Proteomes" id="UP000199114">
    <property type="component" value="Unassembled WGS sequence"/>
</dbReference>
<protein>
    <submittedName>
        <fullName evidence="1">Uncharacterized protein</fullName>
    </submittedName>
</protein>
<accession>A0A1H9RZK3</accession>
<sequence>MMKCKQVFFIQVIEDFESLRKRYKPILQLIVT</sequence>
<evidence type="ECO:0000313" key="2">
    <source>
        <dbReference type="Proteomes" id="UP000199114"/>
    </source>
</evidence>
<proteinExistence type="predicted"/>
<dbReference type="AlphaFoldDB" id="A0A1H9RZK3"/>
<reference evidence="2" key="1">
    <citation type="submission" date="2016-10" db="EMBL/GenBank/DDBJ databases">
        <authorList>
            <person name="Varghese N."/>
            <person name="Submissions S."/>
        </authorList>
    </citation>
    <scope>NUCLEOTIDE SEQUENCE [LARGE SCALE GENOMIC DNA]</scope>
    <source>
        <strain evidence="2">DSM 25055</strain>
    </source>
</reference>
<evidence type="ECO:0000313" key="1">
    <source>
        <dbReference type="EMBL" id="SER78220.1"/>
    </source>
</evidence>
<gene>
    <name evidence="1" type="ORF">SAMN04489841_4523</name>
</gene>
<keyword evidence="2" id="KW-1185">Reference proteome</keyword>